<dbReference type="EMBL" id="QGNW01000023">
    <property type="protein sequence ID" value="RVX13712.1"/>
    <property type="molecule type" value="Genomic_DNA"/>
</dbReference>
<feature type="compositionally biased region" description="Low complexity" evidence="1">
    <location>
        <begin position="275"/>
        <end position="299"/>
    </location>
</feature>
<organism evidence="2 3">
    <name type="scientific">Vitis vinifera</name>
    <name type="common">Grape</name>
    <dbReference type="NCBI Taxonomy" id="29760"/>
    <lineage>
        <taxon>Eukaryota</taxon>
        <taxon>Viridiplantae</taxon>
        <taxon>Streptophyta</taxon>
        <taxon>Embryophyta</taxon>
        <taxon>Tracheophyta</taxon>
        <taxon>Spermatophyta</taxon>
        <taxon>Magnoliopsida</taxon>
        <taxon>eudicotyledons</taxon>
        <taxon>Gunneridae</taxon>
        <taxon>Pentapetalae</taxon>
        <taxon>rosids</taxon>
        <taxon>Vitales</taxon>
        <taxon>Vitaceae</taxon>
        <taxon>Viteae</taxon>
        <taxon>Vitis</taxon>
    </lineage>
</organism>
<gene>
    <name evidence="2" type="primary">PRR37_1</name>
    <name evidence="2" type="ORF">CK203_010415</name>
</gene>
<evidence type="ECO:0000313" key="2">
    <source>
        <dbReference type="EMBL" id="RVX13712.1"/>
    </source>
</evidence>
<feature type="compositionally biased region" description="Polar residues" evidence="1">
    <location>
        <begin position="431"/>
        <end position="441"/>
    </location>
</feature>
<evidence type="ECO:0000256" key="1">
    <source>
        <dbReference type="SAM" id="MobiDB-lite"/>
    </source>
</evidence>
<protein>
    <submittedName>
        <fullName evidence="2">Two-component response regulator-like PRR37</fullName>
    </submittedName>
</protein>
<feature type="compositionally biased region" description="Low complexity" evidence="1">
    <location>
        <begin position="418"/>
        <end position="430"/>
    </location>
</feature>
<dbReference type="Proteomes" id="UP000288805">
    <property type="component" value="Unassembled WGS sequence"/>
</dbReference>
<comment type="caution">
    <text evidence="2">The sequence shown here is derived from an EMBL/GenBank/DDBJ whole genome shotgun (WGS) entry which is preliminary data.</text>
</comment>
<accession>A0A438JXN0</accession>
<dbReference type="AlphaFoldDB" id="A0A438JXN0"/>
<name>A0A438JXN0_VITVI</name>
<feature type="region of interest" description="Disordered" evidence="1">
    <location>
        <begin position="249"/>
        <end position="316"/>
    </location>
</feature>
<feature type="region of interest" description="Disordered" evidence="1">
    <location>
        <begin position="418"/>
        <end position="472"/>
    </location>
</feature>
<evidence type="ECO:0000313" key="3">
    <source>
        <dbReference type="Proteomes" id="UP000288805"/>
    </source>
</evidence>
<feature type="compositionally biased region" description="Gly residues" evidence="1">
    <location>
        <begin position="448"/>
        <end position="465"/>
    </location>
</feature>
<feature type="compositionally biased region" description="Polar residues" evidence="1">
    <location>
        <begin position="249"/>
        <end position="274"/>
    </location>
</feature>
<feature type="region of interest" description="Disordered" evidence="1">
    <location>
        <begin position="171"/>
        <end position="191"/>
    </location>
</feature>
<sequence length="502" mass="54774">MILRTRAHSLQYDVGSQNRPINFLYAQLCLRLQSSWTKMAVEVDSPKPMQPWDQLADPPDSTCAQVTQSWPEAFGNYQVPMTSSKDYQEQDDELDNVEMGKDLKIGVPRNSNLQLQDDVVGANKDKFHELTLKKDDEKLENRQMDLNSNKPNDELDKEAVDLMSVIANNTNPQKKSMGFKTPSGLSEVPETKDKAMYDKKEIPSLELSLKRLRDTGGTDTNPHDQIIWRHSDLSAFSRYNSASTAIQASTGNVGSCSPLDNSSEAAKTESMQNFQSNSNGTPPNQSSNGSSNNNMGSTTDDFYTKPAAFDDKPDSKSAVKHLQHSAFQPVQNTILADFANANTILAHPSAMPPQVQIQNHHYYYHHHVHNISQQQIRIHDDLALTNMAKSAPQCGSSNVLNAPVEGYACNHSLNGSASGSNHGSNGQNGSTTAVNAQGTNMESDDGIAGKGGAGGGSGSGSGSGSGVDQNQYAQREAALNKFRQKRKERCFEKKVSVTSISF</sequence>
<reference evidence="2 3" key="1">
    <citation type="journal article" date="2018" name="PLoS Genet.">
        <title>Population sequencing reveals clonal diversity and ancestral inbreeding in the grapevine cultivar Chardonnay.</title>
        <authorList>
            <person name="Roach M.J."/>
            <person name="Johnson D.L."/>
            <person name="Bohlmann J."/>
            <person name="van Vuuren H.J."/>
            <person name="Jones S.J."/>
            <person name="Pretorius I.S."/>
            <person name="Schmidt S.A."/>
            <person name="Borneman A.R."/>
        </authorList>
    </citation>
    <scope>NUCLEOTIDE SEQUENCE [LARGE SCALE GENOMIC DNA]</scope>
    <source>
        <strain evidence="3">cv. Chardonnay</strain>
        <tissue evidence="2">Leaf</tissue>
    </source>
</reference>
<proteinExistence type="predicted"/>